<dbReference type="PANTHER" id="PTHR38454">
    <property type="entry name" value="INTEGRAL MEMBRANE PROTEIN-RELATED"/>
    <property type="match status" value="1"/>
</dbReference>
<dbReference type="PANTHER" id="PTHR38454:SF1">
    <property type="entry name" value="INTEGRAL MEMBRANE PROTEIN"/>
    <property type="match status" value="1"/>
</dbReference>
<evidence type="ECO:0000313" key="2">
    <source>
        <dbReference type="EMBL" id="SVD80653.1"/>
    </source>
</evidence>
<dbReference type="InterPro" id="IPR018580">
    <property type="entry name" value="Uncharacterised_YfhO"/>
</dbReference>
<protein>
    <recommendedName>
        <fullName evidence="3">YfhO family protein</fullName>
    </recommendedName>
</protein>
<reference evidence="2" key="1">
    <citation type="submission" date="2018-05" db="EMBL/GenBank/DDBJ databases">
        <authorList>
            <person name="Lanie J.A."/>
            <person name="Ng W.-L."/>
            <person name="Kazmierczak K.M."/>
            <person name="Andrzejewski T.M."/>
            <person name="Davidsen T.M."/>
            <person name="Wayne K.J."/>
            <person name="Tettelin H."/>
            <person name="Glass J.I."/>
            <person name="Rusch D."/>
            <person name="Podicherti R."/>
            <person name="Tsui H.-C.T."/>
            <person name="Winkler M.E."/>
        </authorList>
    </citation>
    <scope>NUCLEOTIDE SEQUENCE</scope>
</reference>
<evidence type="ECO:0008006" key="3">
    <source>
        <dbReference type="Google" id="ProtNLM"/>
    </source>
</evidence>
<sequence length="146" mass="16345">AWFVKAVKHVPDNQVFKETMKQAFNPDQLALVSKDLAQPSGEPANISGMERTPHQLKIQTESEGSQFLVISEVFYPLRWKASIDNEPVETIKVNGIIRGVEVPAGNHVVSFSYDKFTYKTGNTISFVSFAIALGFVAIGYVKRRRQ</sequence>
<keyword evidence="1" id="KW-1133">Transmembrane helix</keyword>
<keyword evidence="1" id="KW-0472">Membrane</keyword>
<evidence type="ECO:0000256" key="1">
    <source>
        <dbReference type="SAM" id="Phobius"/>
    </source>
</evidence>
<dbReference type="EMBL" id="UINC01174496">
    <property type="protein sequence ID" value="SVD80653.1"/>
    <property type="molecule type" value="Genomic_DNA"/>
</dbReference>
<feature type="non-terminal residue" evidence="2">
    <location>
        <position position="1"/>
    </location>
</feature>
<feature type="transmembrane region" description="Helical" evidence="1">
    <location>
        <begin position="123"/>
        <end position="141"/>
    </location>
</feature>
<proteinExistence type="predicted"/>
<dbReference type="AlphaFoldDB" id="A0A382YBK0"/>
<accession>A0A382YBK0</accession>
<keyword evidence="1" id="KW-0812">Transmembrane</keyword>
<name>A0A382YBK0_9ZZZZ</name>
<organism evidence="2">
    <name type="scientific">marine metagenome</name>
    <dbReference type="NCBI Taxonomy" id="408172"/>
    <lineage>
        <taxon>unclassified sequences</taxon>
        <taxon>metagenomes</taxon>
        <taxon>ecological metagenomes</taxon>
    </lineage>
</organism>
<gene>
    <name evidence="2" type="ORF">METZ01_LOCUS433507</name>
</gene>